<keyword evidence="5 6" id="KW-0472">Membrane</keyword>
<evidence type="ECO:0000256" key="4">
    <source>
        <dbReference type="ARBA" id="ARBA00022989"/>
    </source>
</evidence>
<dbReference type="PANTHER" id="PTHR32196:SF63">
    <property type="entry name" value="INNER MEMBRANE ABC TRANSPORTER PERMEASE PROTEIN YJFF"/>
    <property type="match status" value="1"/>
</dbReference>
<feature type="transmembrane region" description="Helical" evidence="6">
    <location>
        <begin position="281"/>
        <end position="298"/>
    </location>
</feature>
<accession>A0ABT0FK18</accession>
<reference evidence="7 8" key="1">
    <citation type="submission" date="2022-04" db="EMBL/GenBank/DDBJ databases">
        <title>Genome draft of Actinomadura sp. ATCC 31491.</title>
        <authorList>
            <person name="Shi X."/>
            <person name="Du Y."/>
        </authorList>
    </citation>
    <scope>NUCLEOTIDE SEQUENCE [LARGE SCALE GENOMIC DNA]</scope>
    <source>
        <strain evidence="7 8">ATCC 31491</strain>
    </source>
</reference>
<dbReference type="CDD" id="cd06579">
    <property type="entry name" value="TM_PBP1_transp_AraH_like"/>
    <property type="match status" value="1"/>
</dbReference>
<feature type="transmembrane region" description="Helical" evidence="6">
    <location>
        <begin position="22"/>
        <end position="42"/>
    </location>
</feature>
<protein>
    <submittedName>
        <fullName evidence="7">ABC transporter permease</fullName>
    </submittedName>
</protein>
<name>A0ABT0FK18_9ACTN</name>
<evidence type="ECO:0000256" key="2">
    <source>
        <dbReference type="ARBA" id="ARBA00022475"/>
    </source>
</evidence>
<feature type="transmembrane region" description="Helical" evidence="6">
    <location>
        <begin position="134"/>
        <end position="158"/>
    </location>
</feature>
<keyword evidence="2" id="KW-1003">Cell membrane</keyword>
<evidence type="ECO:0000313" key="8">
    <source>
        <dbReference type="Proteomes" id="UP001317259"/>
    </source>
</evidence>
<feature type="transmembrane region" description="Helical" evidence="6">
    <location>
        <begin position="218"/>
        <end position="243"/>
    </location>
</feature>
<comment type="subcellular location">
    <subcellularLocation>
        <location evidence="1">Cell membrane</location>
        <topology evidence="1">Multi-pass membrane protein</topology>
    </subcellularLocation>
</comment>
<feature type="transmembrane region" description="Helical" evidence="6">
    <location>
        <begin position="304"/>
        <end position="325"/>
    </location>
</feature>
<evidence type="ECO:0000256" key="3">
    <source>
        <dbReference type="ARBA" id="ARBA00022692"/>
    </source>
</evidence>
<organism evidence="7 8">
    <name type="scientific">Actinomadura luzonensis</name>
    <dbReference type="NCBI Taxonomy" id="2805427"/>
    <lineage>
        <taxon>Bacteria</taxon>
        <taxon>Bacillati</taxon>
        <taxon>Actinomycetota</taxon>
        <taxon>Actinomycetes</taxon>
        <taxon>Streptosporangiales</taxon>
        <taxon>Thermomonosporaceae</taxon>
        <taxon>Actinomadura</taxon>
    </lineage>
</organism>
<dbReference type="RefSeq" id="WP_242377056.1">
    <property type="nucleotide sequence ID" value="NZ_JAKRKC020000001.1"/>
</dbReference>
<proteinExistence type="predicted"/>
<feature type="transmembrane region" description="Helical" evidence="6">
    <location>
        <begin position="178"/>
        <end position="197"/>
    </location>
</feature>
<evidence type="ECO:0000313" key="7">
    <source>
        <dbReference type="EMBL" id="MCK2212415.1"/>
    </source>
</evidence>
<gene>
    <name evidence="7" type="ORF">MF672_001160</name>
</gene>
<evidence type="ECO:0000256" key="5">
    <source>
        <dbReference type="ARBA" id="ARBA00023136"/>
    </source>
</evidence>
<feature type="transmembrane region" description="Helical" evidence="6">
    <location>
        <begin position="255"/>
        <end position="274"/>
    </location>
</feature>
<dbReference type="Pfam" id="PF02653">
    <property type="entry name" value="BPD_transp_2"/>
    <property type="match status" value="1"/>
</dbReference>
<comment type="caution">
    <text evidence="7">The sequence shown here is derived from an EMBL/GenBank/DDBJ whole genome shotgun (WGS) entry which is preliminary data.</text>
</comment>
<dbReference type="Proteomes" id="UP001317259">
    <property type="component" value="Unassembled WGS sequence"/>
</dbReference>
<evidence type="ECO:0000256" key="6">
    <source>
        <dbReference type="SAM" id="Phobius"/>
    </source>
</evidence>
<dbReference type="PANTHER" id="PTHR32196">
    <property type="entry name" value="ABC TRANSPORTER PERMEASE PROTEIN YPHD-RELATED-RELATED"/>
    <property type="match status" value="1"/>
</dbReference>
<keyword evidence="8" id="KW-1185">Reference proteome</keyword>
<feature type="transmembrane region" description="Helical" evidence="6">
    <location>
        <begin position="106"/>
        <end position="127"/>
    </location>
</feature>
<feature type="transmembrane region" description="Helical" evidence="6">
    <location>
        <begin position="63"/>
        <end position="94"/>
    </location>
</feature>
<dbReference type="EMBL" id="JAKRKC020000001">
    <property type="protein sequence ID" value="MCK2212415.1"/>
    <property type="molecule type" value="Genomic_DNA"/>
</dbReference>
<evidence type="ECO:0000256" key="1">
    <source>
        <dbReference type="ARBA" id="ARBA00004651"/>
    </source>
</evidence>
<sequence length="333" mass="34068">MADVLDRPVAAPVTRLHAFLNAHLPTVSIAVVLLAVVTLFSFTAETFLSWDNALNVLRQTSPALIVAVAMTFVVATAGIDLSVGSVMALSGVLLAVLVSHGVEPGLALVTVVAAGAAIGIVNGWCSCYQRIPSFIVTLATLGIIRGIALRATNGYSIALSDDGWVGFLGHGRVAGIPVQALIAGVVTVAGWVAFHMTPFGRYVVALGSQRESLRRAGVNVRLVGALVFVLAGSAAALAGTLVALRLDSGSANQGVGFELTVITAVVLGGTSLFGGRGSVTGTVLAVLTLGLIENGLSLAHVNPFYVQIVQGAILLGAVVINAKLFGQIFLQRS</sequence>
<dbReference type="InterPro" id="IPR001851">
    <property type="entry name" value="ABC_transp_permease"/>
</dbReference>
<keyword evidence="3 6" id="KW-0812">Transmembrane</keyword>
<keyword evidence="4 6" id="KW-1133">Transmembrane helix</keyword>